<dbReference type="AlphaFoldDB" id="A0AAW0I1C1"/>
<keyword evidence="3" id="KW-1185">Reference proteome</keyword>
<evidence type="ECO:0000256" key="1">
    <source>
        <dbReference type="SAM" id="MobiDB-lite"/>
    </source>
</evidence>
<reference evidence="2 3" key="1">
    <citation type="journal article" date="2023" name="bioRxiv">
        <title>Conserved and derived expression patterns and positive selection on dental genes reveal complex evolutionary context of ever-growing rodent molars.</title>
        <authorList>
            <person name="Calamari Z.T."/>
            <person name="Song A."/>
            <person name="Cohen E."/>
            <person name="Akter M."/>
            <person name="Roy R.D."/>
            <person name="Hallikas O."/>
            <person name="Christensen M.M."/>
            <person name="Li P."/>
            <person name="Marangoni P."/>
            <person name="Jernvall J."/>
            <person name="Klein O.D."/>
        </authorList>
    </citation>
    <scope>NUCLEOTIDE SEQUENCE [LARGE SCALE GENOMIC DNA]</scope>
    <source>
        <strain evidence="2">V071</strain>
    </source>
</reference>
<evidence type="ECO:0000313" key="2">
    <source>
        <dbReference type="EMBL" id="KAK7808221.1"/>
    </source>
</evidence>
<dbReference type="Proteomes" id="UP001488838">
    <property type="component" value="Unassembled WGS sequence"/>
</dbReference>
<organism evidence="2 3">
    <name type="scientific">Myodes glareolus</name>
    <name type="common">Bank vole</name>
    <name type="synonym">Clethrionomys glareolus</name>
    <dbReference type="NCBI Taxonomy" id="447135"/>
    <lineage>
        <taxon>Eukaryota</taxon>
        <taxon>Metazoa</taxon>
        <taxon>Chordata</taxon>
        <taxon>Craniata</taxon>
        <taxon>Vertebrata</taxon>
        <taxon>Euteleostomi</taxon>
        <taxon>Mammalia</taxon>
        <taxon>Eutheria</taxon>
        <taxon>Euarchontoglires</taxon>
        <taxon>Glires</taxon>
        <taxon>Rodentia</taxon>
        <taxon>Myomorpha</taxon>
        <taxon>Muroidea</taxon>
        <taxon>Cricetidae</taxon>
        <taxon>Arvicolinae</taxon>
        <taxon>Myodes</taxon>
    </lineage>
</organism>
<evidence type="ECO:0000313" key="3">
    <source>
        <dbReference type="Proteomes" id="UP001488838"/>
    </source>
</evidence>
<accession>A0AAW0I1C1</accession>
<feature type="region of interest" description="Disordered" evidence="1">
    <location>
        <begin position="1"/>
        <end position="20"/>
    </location>
</feature>
<gene>
    <name evidence="2" type="ORF">U0070_016946</name>
</gene>
<name>A0AAW0I1C1_MYOGA</name>
<proteinExistence type="predicted"/>
<dbReference type="EMBL" id="JBBHLL010000244">
    <property type="protein sequence ID" value="KAK7808221.1"/>
    <property type="molecule type" value="Genomic_DNA"/>
</dbReference>
<sequence>MMRGSRPSSRKIKEGEMVLPEAQVIPGNGTEAHHPAQCREKLSDSPALWRGSRDSAHVLTAFKLPCDLHPGRHSLVDQTLKKSLSPLAL</sequence>
<protein>
    <recommendedName>
        <fullName evidence="4">Prolactin receptor</fullName>
    </recommendedName>
</protein>
<evidence type="ECO:0008006" key="4">
    <source>
        <dbReference type="Google" id="ProtNLM"/>
    </source>
</evidence>
<comment type="caution">
    <text evidence="2">The sequence shown here is derived from an EMBL/GenBank/DDBJ whole genome shotgun (WGS) entry which is preliminary data.</text>
</comment>